<evidence type="ECO:0000313" key="15">
    <source>
        <dbReference type="Proteomes" id="UP000287101"/>
    </source>
</evidence>
<dbReference type="AlphaFoldDB" id="A0A430AC17"/>
<dbReference type="InterPro" id="IPR017871">
    <property type="entry name" value="ABC_transporter-like_CS"/>
</dbReference>
<dbReference type="InterPro" id="IPR027417">
    <property type="entry name" value="P-loop_NTPase"/>
</dbReference>
<evidence type="ECO:0000256" key="5">
    <source>
        <dbReference type="ARBA" id="ARBA00022741"/>
    </source>
</evidence>
<dbReference type="GO" id="GO:0022857">
    <property type="term" value="F:transmembrane transporter activity"/>
    <property type="evidence" value="ECO:0007669"/>
    <property type="project" value="UniProtKB-ARBA"/>
</dbReference>
<dbReference type="InterPro" id="IPR003593">
    <property type="entry name" value="AAA+_ATPase"/>
</dbReference>
<dbReference type="SMART" id="SM00382">
    <property type="entry name" value="AAA"/>
    <property type="match status" value="1"/>
</dbReference>
<keyword evidence="15" id="KW-1185">Reference proteome</keyword>
<dbReference type="PANTHER" id="PTHR42798:SF6">
    <property type="entry name" value="CELL DIVISION ATP-BINDING PROTEIN FTSE"/>
    <property type="match status" value="1"/>
</dbReference>
<dbReference type="PANTHER" id="PTHR42798">
    <property type="entry name" value="LIPOPROTEIN-RELEASING SYSTEM ATP-BINDING PROTEIN LOLD"/>
    <property type="match status" value="1"/>
</dbReference>
<keyword evidence="9 12" id="KW-0472">Membrane</keyword>
<comment type="subcellular location">
    <subcellularLocation>
        <location evidence="1">Cell inner membrane</location>
        <topology evidence="1">Multi-pass membrane protein</topology>
    </subcellularLocation>
</comment>
<protein>
    <submittedName>
        <fullName evidence="14">Sulfate ABC transporter ATP-binding protein</fullName>
    </submittedName>
</protein>
<dbReference type="InterPro" id="IPR003439">
    <property type="entry name" value="ABC_transporter-like_ATP-bd"/>
</dbReference>
<dbReference type="PROSITE" id="PS00211">
    <property type="entry name" value="ABC_TRANSPORTER_1"/>
    <property type="match status" value="1"/>
</dbReference>
<dbReference type="GO" id="GO:0098796">
    <property type="term" value="C:membrane protein complex"/>
    <property type="evidence" value="ECO:0007669"/>
    <property type="project" value="UniProtKB-ARBA"/>
</dbReference>
<dbReference type="Pfam" id="PF00005">
    <property type="entry name" value="ABC_tran"/>
    <property type="match status" value="1"/>
</dbReference>
<evidence type="ECO:0000256" key="10">
    <source>
        <dbReference type="ARBA" id="ARBA00038388"/>
    </source>
</evidence>
<dbReference type="Gene3D" id="3.40.50.300">
    <property type="entry name" value="P-loop containing nucleotide triphosphate hydrolases"/>
    <property type="match status" value="1"/>
</dbReference>
<dbReference type="InterPro" id="IPR017911">
    <property type="entry name" value="MacB-like_ATP-bd"/>
</dbReference>
<dbReference type="Pfam" id="PF02687">
    <property type="entry name" value="FtsX"/>
    <property type="match status" value="1"/>
</dbReference>
<evidence type="ECO:0000256" key="9">
    <source>
        <dbReference type="ARBA" id="ARBA00023136"/>
    </source>
</evidence>
<dbReference type="InterPro" id="IPR003838">
    <property type="entry name" value="ABC3_permease_C"/>
</dbReference>
<sequence length="784" mass="87055">MIELQHLKKEYITGDFHQLALDDVSLTFRKNEFVAILGPSGSGKTTLLNIIGGLDRYDSGDLLIQGTSTKEFKDGDWDAYRNNSVGFIFQSYNLISHLSVADNVEMGMTLSGVRKKVKQQKALEVLEQVGLSDHVTKKPNQLSGGQMQRVAIARSLANNPEVILADEPTGALDTHTSEQIMELIQSISKDKLVLMVTHNPELAEAYADRIIRFSDGQVLSDSNPYEPSPTRRKYKPKKTSMSFFTALKLSGNNIITKKWRTGLTAFASSIGIIGIALVLSLSNGFNKQVGDFEKGSLANYPITIGTQMQSMHKRPDSTKAGTKEFTYKKQLFPVDLEEETVQHKNKLSDEYLTYIDKLDRDLVEGINYTRQLNLSLLDPTATEPKLINTSSLPFSSYPTKKKTFDTTYLETNYDVLAGQFPQDETELALIVDESNKMPTTVLTELGFKLDKLNPIDFDDIIGKKYQLIHNNDLYQEQGELYKNKSSKEDLKELKDNKNNTELTISSVIRIKEDASISTLPEGIVYSDILAQSVIKEALDSNVVKAQKKTDYNILTGQPFGDDKAPEKESSRFRPEEKVPTPTLVTKAQILAQLGATEMPVGIDIHPKNFESKDKVITYLDKWNKGKKEKEKIIYTDLAAMMVDLTGNIMDGITIVLIAFAGVSLLVSMIMIGIIIYISVLERTKEIGVLRSLGARKKDVTRVFNAETFIVGLFSGSLGIAITYLLTIPINKVFLNLADLENVAQLNPVHAGILILISVVLTMIGGAIPAKMASKKDPVTALRSE</sequence>
<evidence type="ECO:0000256" key="8">
    <source>
        <dbReference type="ARBA" id="ARBA00022989"/>
    </source>
</evidence>
<keyword evidence="8 12" id="KW-1133">Transmembrane helix</keyword>
<keyword evidence="4 12" id="KW-0812">Transmembrane</keyword>
<dbReference type="SUPFAM" id="SSF52540">
    <property type="entry name" value="P-loop containing nucleoside triphosphate hydrolases"/>
    <property type="match status" value="1"/>
</dbReference>
<feature type="compositionally biased region" description="Basic and acidic residues" evidence="11">
    <location>
        <begin position="560"/>
        <end position="577"/>
    </location>
</feature>
<feature type="region of interest" description="Disordered" evidence="11">
    <location>
        <begin position="556"/>
        <end position="577"/>
    </location>
</feature>
<evidence type="ECO:0000313" key="14">
    <source>
        <dbReference type="EMBL" id="RSU04718.1"/>
    </source>
</evidence>
<evidence type="ECO:0000256" key="6">
    <source>
        <dbReference type="ARBA" id="ARBA00022840"/>
    </source>
</evidence>
<evidence type="ECO:0000256" key="12">
    <source>
        <dbReference type="SAM" id="Phobius"/>
    </source>
</evidence>
<evidence type="ECO:0000256" key="7">
    <source>
        <dbReference type="ARBA" id="ARBA00022970"/>
    </source>
</evidence>
<feature type="transmembrane region" description="Helical" evidence="12">
    <location>
        <begin position="747"/>
        <end position="767"/>
    </location>
</feature>
<keyword evidence="2" id="KW-0813">Transport</keyword>
<feature type="transmembrane region" description="Helical" evidence="12">
    <location>
        <begin position="701"/>
        <end position="727"/>
    </location>
</feature>
<dbReference type="RefSeq" id="WP_126830258.1">
    <property type="nucleotide sequence ID" value="NZ_CBCRYB010000002.1"/>
</dbReference>
<gene>
    <name evidence="14" type="ORF">CBF31_01490</name>
</gene>
<dbReference type="GO" id="GO:0006865">
    <property type="term" value="P:amino acid transport"/>
    <property type="evidence" value="ECO:0007669"/>
    <property type="project" value="UniProtKB-KW"/>
</dbReference>
<dbReference type="EMBL" id="NGJY01000001">
    <property type="protein sequence ID" value="RSU04718.1"/>
    <property type="molecule type" value="Genomic_DNA"/>
</dbReference>
<accession>A0A430AC17</accession>
<comment type="similarity">
    <text evidence="10">Belongs to the ABC transporter superfamily. Macrolide exporter (TC 3.A.1.122) family.</text>
</comment>
<dbReference type="Proteomes" id="UP000287101">
    <property type="component" value="Unassembled WGS sequence"/>
</dbReference>
<evidence type="ECO:0000256" key="11">
    <source>
        <dbReference type="SAM" id="MobiDB-lite"/>
    </source>
</evidence>
<dbReference type="GO" id="GO:0005524">
    <property type="term" value="F:ATP binding"/>
    <property type="evidence" value="ECO:0007669"/>
    <property type="project" value="UniProtKB-KW"/>
</dbReference>
<dbReference type="OrthoDB" id="2079174at2"/>
<dbReference type="FunFam" id="3.40.50.300:FF:000032">
    <property type="entry name" value="Export ABC transporter ATP-binding protein"/>
    <property type="match status" value="1"/>
</dbReference>
<evidence type="ECO:0000256" key="4">
    <source>
        <dbReference type="ARBA" id="ARBA00022692"/>
    </source>
</evidence>
<feature type="domain" description="ABC transporter" evidence="13">
    <location>
        <begin position="2"/>
        <end position="240"/>
    </location>
</feature>
<evidence type="ECO:0000256" key="2">
    <source>
        <dbReference type="ARBA" id="ARBA00022448"/>
    </source>
</evidence>
<keyword evidence="3" id="KW-1003">Cell membrane</keyword>
<keyword evidence="7" id="KW-0029">Amino-acid transport</keyword>
<evidence type="ECO:0000259" key="13">
    <source>
        <dbReference type="PROSITE" id="PS50893"/>
    </source>
</evidence>
<reference evidence="14 15" key="1">
    <citation type="submission" date="2017-05" db="EMBL/GenBank/DDBJ databases">
        <title>Vagococcus spp. assemblies.</title>
        <authorList>
            <person name="Gulvik C.A."/>
        </authorList>
    </citation>
    <scope>NUCLEOTIDE SEQUENCE [LARGE SCALE GENOMIC DNA]</scope>
    <source>
        <strain evidence="14 15">CCUG 41755</strain>
    </source>
</reference>
<name>A0A430AC17_9ENTE</name>
<evidence type="ECO:0000256" key="1">
    <source>
        <dbReference type="ARBA" id="ARBA00004429"/>
    </source>
</evidence>
<dbReference type="CDD" id="cd03255">
    <property type="entry name" value="ABC_MJ0796_LolCDE_FtsE"/>
    <property type="match status" value="1"/>
</dbReference>
<evidence type="ECO:0000256" key="3">
    <source>
        <dbReference type="ARBA" id="ARBA00022475"/>
    </source>
</evidence>
<feature type="transmembrane region" description="Helical" evidence="12">
    <location>
        <begin position="654"/>
        <end position="680"/>
    </location>
</feature>
<organism evidence="14 15">
    <name type="scientific">Vagococcus fessus</name>
    <dbReference type="NCBI Taxonomy" id="120370"/>
    <lineage>
        <taxon>Bacteria</taxon>
        <taxon>Bacillati</taxon>
        <taxon>Bacillota</taxon>
        <taxon>Bacilli</taxon>
        <taxon>Lactobacillales</taxon>
        <taxon>Enterococcaceae</taxon>
        <taxon>Vagococcus</taxon>
    </lineage>
</organism>
<dbReference type="GO" id="GO:0005886">
    <property type="term" value="C:plasma membrane"/>
    <property type="evidence" value="ECO:0007669"/>
    <property type="project" value="UniProtKB-SubCell"/>
</dbReference>
<dbReference type="GO" id="GO:0016887">
    <property type="term" value="F:ATP hydrolysis activity"/>
    <property type="evidence" value="ECO:0007669"/>
    <property type="project" value="InterPro"/>
</dbReference>
<keyword evidence="6 14" id="KW-0067">ATP-binding</keyword>
<dbReference type="PROSITE" id="PS50893">
    <property type="entry name" value="ABC_TRANSPORTER_2"/>
    <property type="match status" value="1"/>
</dbReference>
<keyword evidence="5" id="KW-0547">Nucleotide-binding</keyword>
<proteinExistence type="inferred from homology"/>
<comment type="caution">
    <text evidence="14">The sequence shown here is derived from an EMBL/GenBank/DDBJ whole genome shotgun (WGS) entry which is preliminary data.</text>
</comment>